<proteinExistence type="predicted"/>
<reference evidence="1" key="1">
    <citation type="submission" date="2014-11" db="EMBL/GenBank/DDBJ databases">
        <authorList>
            <person name="Amaro Gonzalez C."/>
        </authorList>
    </citation>
    <scope>NUCLEOTIDE SEQUENCE</scope>
</reference>
<reference evidence="1" key="2">
    <citation type="journal article" date="2015" name="Fish Shellfish Immunol.">
        <title>Early steps in the European eel (Anguilla anguilla)-Vibrio vulnificus interaction in the gills: Role of the RtxA13 toxin.</title>
        <authorList>
            <person name="Callol A."/>
            <person name="Pajuelo D."/>
            <person name="Ebbesson L."/>
            <person name="Teles M."/>
            <person name="MacKenzie S."/>
            <person name="Amaro C."/>
        </authorList>
    </citation>
    <scope>NUCLEOTIDE SEQUENCE</scope>
</reference>
<dbReference type="EMBL" id="GBXM01039248">
    <property type="protein sequence ID" value="JAH69329.1"/>
    <property type="molecule type" value="Transcribed_RNA"/>
</dbReference>
<organism evidence="1">
    <name type="scientific">Anguilla anguilla</name>
    <name type="common">European freshwater eel</name>
    <name type="synonym">Muraena anguilla</name>
    <dbReference type="NCBI Taxonomy" id="7936"/>
    <lineage>
        <taxon>Eukaryota</taxon>
        <taxon>Metazoa</taxon>
        <taxon>Chordata</taxon>
        <taxon>Craniata</taxon>
        <taxon>Vertebrata</taxon>
        <taxon>Euteleostomi</taxon>
        <taxon>Actinopterygii</taxon>
        <taxon>Neopterygii</taxon>
        <taxon>Teleostei</taxon>
        <taxon>Anguilliformes</taxon>
        <taxon>Anguillidae</taxon>
        <taxon>Anguilla</taxon>
    </lineage>
</organism>
<dbReference type="AlphaFoldDB" id="A0A0E9UTZ9"/>
<name>A0A0E9UTZ9_ANGAN</name>
<protein>
    <submittedName>
        <fullName evidence="1">Uncharacterized protein</fullName>
    </submittedName>
</protein>
<accession>A0A0E9UTZ9</accession>
<evidence type="ECO:0000313" key="1">
    <source>
        <dbReference type="EMBL" id="JAH69329.1"/>
    </source>
</evidence>
<sequence length="48" mass="5544">MNTRQTLFIKHADLFTLDFSLLNLTTGPSHIPTRCYVSFIKPQICFDV</sequence>